<dbReference type="Proteomes" id="UP000698800">
    <property type="component" value="Unassembled WGS sequence"/>
</dbReference>
<keyword evidence="3" id="KW-1185">Reference proteome</keyword>
<name>A0A9P8IBJ0_9PEZI</name>
<organism evidence="2 3">
    <name type="scientific">Glutinoglossum americanum</name>
    <dbReference type="NCBI Taxonomy" id="1670608"/>
    <lineage>
        <taxon>Eukaryota</taxon>
        <taxon>Fungi</taxon>
        <taxon>Dikarya</taxon>
        <taxon>Ascomycota</taxon>
        <taxon>Pezizomycotina</taxon>
        <taxon>Geoglossomycetes</taxon>
        <taxon>Geoglossales</taxon>
        <taxon>Geoglossaceae</taxon>
        <taxon>Glutinoglossum</taxon>
    </lineage>
</organism>
<dbReference type="EMBL" id="JAGHQL010000087">
    <property type="protein sequence ID" value="KAH0539065.1"/>
    <property type="molecule type" value="Genomic_DNA"/>
</dbReference>
<reference evidence="2" key="1">
    <citation type="submission" date="2021-03" db="EMBL/GenBank/DDBJ databases">
        <title>Comparative genomics and phylogenomic investigation of the class Geoglossomycetes provide insights into ecological specialization and systematics.</title>
        <authorList>
            <person name="Melie T."/>
            <person name="Pirro S."/>
            <person name="Miller A.N."/>
            <person name="Quandt A."/>
        </authorList>
    </citation>
    <scope>NUCLEOTIDE SEQUENCE</scope>
    <source>
        <strain evidence="2">GBOQ0MN5Z8</strain>
    </source>
</reference>
<evidence type="ECO:0000256" key="1">
    <source>
        <dbReference type="SAM" id="MobiDB-lite"/>
    </source>
</evidence>
<feature type="region of interest" description="Disordered" evidence="1">
    <location>
        <begin position="67"/>
        <end position="135"/>
    </location>
</feature>
<proteinExistence type="predicted"/>
<evidence type="ECO:0000313" key="3">
    <source>
        <dbReference type="Proteomes" id="UP000698800"/>
    </source>
</evidence>
<accession>A0A9P8IBJ0</accession>
<feature type="compositionally biased region" description="Basic residues" evidence="1">
    <location>
        <begin position="73"/>
        <end position="82"/>
    </location>
</feature>
<evidence type="ECO:0000313" key="2">
    <source>
        <dbReference type="EMBL" id="KAH0539065.1"/>
    </source>
</evidence>
<feature type="compositionally biased region" description="Polar residues" evidence="1">
    <location>
        <begin position="150"/>
        <end position="170"/>
    </location>
</feature>
<gene>
    <name evidence="2" type="ORF">FGG08_004363</name>
</gene>
<sequence length="241" mass="26056">MELLGMVKKVTKKCVRGVKKCVEVAGGCAGWVGAVFIGHEMGNAVNHSLHHSITGAQGPVLADGEVKTDRRGDRHRGVHSHGIRGAGRSKTGADRTSINPANPGDQPDWTKTNGGLADEYSNRTRSPNNALFGVGNASKEESTYIDLQSVHRSSVPTSKPTRRVTSQSLVSEPAQPVVLSYKESTKSGSELIQRIRAENYIKTASNLGSKMKPEEVTVQGKKEVDLRFEMEGALRRRKTVA</sequence>
<protein>
    <submittedName>
        <fullName evidence="2">Uncharacterized protein</fullName>
    </submittedName>
</protein>
<dbReference type="AlphaFoldDB" id="A0A9P8IBJ0"/>
<comment type="caution">
    <text evidence="2">The sequence shown here is derived from an EMBL/GenBank/DDBJ whole genome shotgun (WGS) entry which is preliminary data.</text>
</comment>
<feature type="region of interest" description="Disordered" evidence="1">
    <location>
        <begin position="148"/>
        <end position="171"/>
    </location>
</feature>